<accession>A0A251UE59</accession>
<reference evidence="2" key="1">
    <citation type="journal article" date="2017" name="Nature">
        <title>The sunflower genome provides insights into oil metabolism, flowering and Asterid evolution.</title>
        <authorList>
            <person name="Badouin H."/>
            <person name="Gouzy J."/>
            <person name="Grassa C.J."/>
            <person name="Murat F."/>
            <person name="Staton S.E."/>
            <person name="Cottret L."/>
            <person name="Lelandais-Briere C."/>
            <person name="Owens G.L."/>
            <person name="Carrere S."/>
            <person name="Mayjonade B."/>
            <person name="Legrand L."/>
            <person name="Gill N."/>
            <person name="Kane N.C."/>
            <person name="Bowers J.E."/>
            <person name="Hubner S."/>
            <person name="Bellec A."/>
            <person name="Berard A."/>
            <person name="Berges H."/>
            <person name="Blanchet N."/>
            <person name="Boniface M.C."/>
            <person name="Brunel D."/>
            <person name="Catrice O."/>
            <person name="Chaidir N."/>
            <person name="Claudel C."/>
            <person name="Donnadieu C."/>
            <person name="Faraut T."/>
            <person name="Fievet G."/>
            <person name="Helmstetter N."/>
            <person name="King M."/>
            <person name="Knapp S.J."/>
            <person name="Lai Z."/>
            <person name="Le Paslier M.C."/>
            <person name="Lippi Y."/>
            <person name="Lorenzon L."/>
            <person name="Mandel J.R."/>
            <person name="Marage G."/>
            <person name="Marchand G."/>
            <person name="Marquand E."/>
            <person name="Bret-Mestries E."/>
            <person name="Morien E."/>
            <person name="Nambeesan S."/>
            <person name="Nguyen T."/>
            <person name="Pegot-Espagnet P."/>
            <person name="Pouilly N."/>
            <person name="Raftis F."/>
            <person name="Sallet E."/>
            <person name="Schiex T."/>
            <person name="Thomas J."/>
            <person name="Vandecasteele C."/>
            <person name="Vares D."/>
            <person name="Vear F."/>
            <person name="Vautrin S."/>
            <person name="Crespi M."/>
            <person name="Mangin B."/>
            <person name="Burke J.M."/>
            <person name="Salse J."/>
            <person name="Munos S."/>
            <person name="Vincourt P."/>
            <person name="Rieseberg L.H."/>
            <person name="Langlade N.B."/>
        </authorList>
    </citation>
    <scope>NUCLEOTIDE SEQUENCE [LARGE SCALE GENOMIC DNA]</scope>
    <source>
        <strain evidence="2">cv. SF193</strain>
    </source>
</reference>
<dbReference type="AlphaFoldDB" id="A0A251UE59"/>
<proteinExistence type="predicted"/>
<protein>
    <submittedName>
        <fullName evidence="1">Uncharacterized protein</fullName>
    </submittedName>
</protein>
<keyword evidence="2" id="KW-1185">Reference proteome</keyword>
<organism evidence="1 2">
    <name type="scientific">Helianthus annuus</name>
    <name type="common">Common sunflower</name>
    <dbReference type="NCBI Taxonomy" id="4232"/>
    <lineage>
        <taxon>Eukaryota</taxon>
        <taxon>Viridiplantae</taxon>
        <taxon>Streptophyta</taxon>
        <taxon>Embryophyta</taxon>
        <taxon>Tracheophyta</taxon>
        <taxon>Spermatophyta</taxon>
        <taxon>Magnoliopsida</taxon>
        <taxon>eudicotyledons</taxon>
        <taxon>Gunneridae</taxon>
        <taxon>Pentapetalae</taxon>
        <taxon>asterids</taxon>
        <taxon>campanulids</taxon>
        <taxon>Asterales</taxon>
        <taxon>Asteraceae</taxon>
        <taxon>Asteroideae</taxon>
        <taxon>Heliantheae alliance</taxon>
        <taxon>Heliantheae</taxon>
        <taxon>Helianthus</taxon>
    </lineage>
</organism>
<dbReference type="EMBL" id="CM007896">
    <property type="protein sequence ID" value="OTG21369.1"/>
    <property type="molecule type" value="Genomic_DNA"/>
</dbReference>
<sequence>MYKKSFCAHTIFHVPPPRRFSLLCLASSFISVHHRFADIRFHNIMALSASYSDHGPILLITRARNFGAKPFRVFNSWLGKEGYKEAVEKSLEGINFTGQPDLILAQKFSLIRKGLKAWRDEAKKKEGDLANLAVAKMEELENIMETRGLLEEEEWSYLENKKLLLEIERRKTMDLKQRSRTKWALDGDENSKFFHAHVNARKAINGIVTPRFSEIFVFF</sequence>
<dbReference type="Proteomes" id="UP000215914">
    <property type="component" value="Chromosome 7"/>
</dbReference>
<dbReference type="InParanoid" id="A0A251UE59"/>
<dbReference type="OMA" id="NIMETRG"/>
<name>A0A251UE59_HELAN</name>
<evidence type="ECO:0000313" key="1">
    <source>
        <dbReference type="EMBL" id="OTG21369.1"/>
    </source>
</evidence>
<evidence type="ECO:0000313" key="2">
    <source>
        <dbReference type="Proteomes" id="UP000215914"/>
    </source>
</evidence>
<gene>
    <name evidence="1" type="ORF">HannXRQ_Chr07g0203401</name>
</gene>